<feature type="compositionally biased region" description="Basic and acidic residues" evidence="1">
    <location>
        <begin position="107"/>
        <end position="125"/>
    </location>
</feature>
<proteinExistence type="predicted"/>
<dbReference type="EMBL" id="KQ435826">
    <property type="protein sequence ID" value="KOX71974.1"/>
    <property type="molecule type" value="Genomic_DNA"/>
</dbReference>
<dbReference type="Proteomes" id="UP000053105">
    <property type="component" value="Unassembled WGS sequence"/>
</dbReference>
<feature type="region of interest" description="Disordered" evidence="1">
    <location>
        <begin position="330"/>
        <end position="503"/>
    </location>
</feature>
<evidence type="ECO:0000313" key="2">
    <source>
        <dbReference type="EMBL" id="KOX71974.1"/>
    </source>
</evidence>
<feature type="compositionally biased region" description="Polar residues" evidence="1">
    <location>
        <begin position="451"/>
        <end position="489"/>
    </location>
</feature>
<name>A0A0N1ITD4_9HYME</name>
<feature type="compositionally biased region" description="Polar residues" evidence="1">
    <location>
        <begin position="389"/>
        <end position="400"/>
    </location>
</feature>
<feature type="compositionally biased region" description="Low complexity" evidence="1">
    <location>
        <begin position="336"/>
        <end position="353"/>
    </location>
</feature>
<accession>A0A0N1ITD4</accession>
<feature type="region of interest" description="Disordered" evidence="1">
    <location>
        <begin position="206"/>
        <end position="314"/>
    </location>
</feature>
<reference evidence="2 3" key="1">
    <citation type="submission" date="2015-07" db="EMBL/GenBank/DDBJ databases">
        <title>The genome of Melipona quadrifasciata.</title>
        <authorList>
            <person name="Pan H."/>
            <person name="Kapheim K."/>
        </authorList>
    </citation>
    <scope>NUCLEOTIDE SEQUENCE [LARGE SCALE GENOMIC DNA]</scope>
    <source>
        <strain evidence="2">0111107301</strain>
        <tissue evidence="2">Whole body</tissue>
    </source>
</reference>
<evidence type="ECO:0000256" key="1">
    <source>
        <dbReference type="SAM" id="MobiDB-lite"/>
    </source>
</evidence>
<feature type="compositionally biased region" description="Low complexity" evidence="1">
    <location>
        <begin position="180"/>
        <end position="190"/>
    </location>
</feature>
<feature type="region of interest" description="Disordered" evidence="1">
    <location>
        <begin position="81"/>
        <end position="190"/>
    </location>
</feature>
<sequence length="503" mass="53324">MDSKNSSDTSVVRLEFPLPENFTCPLCYLNDKVNIPRLRAVYQNHGDLIQHLKYRHPLPRPDMGERRRRIVPYMGVGNGRYPLKMHPRTGAGEAPGANGCHGGSNDNEEHPSDHDKDGGVEDTIHPNKRTTAATASLDHVLPGHNFDDNDDDDEAAGLPSAMPTPEEEDHVAQQSLPSSLRTRVTTRPGTTRLLTTATTERRTTRLSLAFRRETSGPPSPDNVLNLDLPPSSTARVTAGTRRSPGSAPTSPGIASTILPRSPRFFGPAVSNASPPGKPDTARIKTKRATTVRRAPVISDSKSSTNSDEDFAPSKILPSKHKKIVATVTMRGRGDTKTTTASRVATNTARTTRAMSVHRHVTRGPPSPTAPPSRKCASPKRTARAAAISRVSSGSAATPQEPSGRASSGRASTGRATTSARSGAKSTIAPTTSSATKLRAAHAAPSMKTVKAASTRTGSATPPVTQRQTQGAGSGTTTRNSPPSDFQTLASRKDVIPGGKEIFG</sequence>
<organism evidence="2 3">
    <name type="scientific">Melipona quadrifasciata</name>
    <dbReference type="NCBI Taxonomy" id="166423"/>
    <lineage>
        <taxon>Eukaryota</taxon>
        <taxon>Metazoa</taxon>
        <taxon>Ecdysozoa</taxon>
        <taxon>Arthropoda</taxon>
        <taxon>Hexapoda</taxon>
        <taxon>Insecta</taxon>
        <taxon>Pterygota</taxon>
        <taxon>Neoptera</taxon>
        <taxon>Endopterygota</taxon>
        <taxon>Hymenoptera</taxon>
        <taxon>Apocrita</taxon>
        <taxon>Aculeata</taxon>
        <taxon>Apoidea</taxon>
        <taxon>Anthophila</taxon>
        <taxon>Apidae</taxon>
        <taxon>Melipona</taxon>
    </lineage>
</organism>
<dbReference type="AlphaFoldDB" id="A0A0N1ITD4"/>
<evidence type="ECO:0000313" key="3">
    <source>
        <dbReference type="Proteomes" id="UP000053105"/>
    </source>
</evidence>
<protein>
    <submittedName>
        <fullName evidence="2">Uncharacterized protein</fullName>
    </submittedName>
</protein>
<keyword evidence="3" id="KW-1185">Reference proteome</keyword>
<gene>
    <name evidence="2" type="ORF">WN51_03122</name>
</gene>
<feature type="compositionally biased region" description="Low complexity" evidence="1">
    <location>
        <begin position="402"/>
        <end position="423"/>
    </location>
</feature>